<sequence>MMKLCQLDFCFIQCLLSIFGFLLNLLNNFFVCKPLCVVCNSSAGEGYCFMIKKRNSSDLRIFACSTVSYFSANSNVPTIYEMGGHSHSLEVTPKGTRCPSSQEHTSSTSSNTNSHCLLQLRVHDFLKKLKVQ</sequence>
<protein>
    <submittedName>
        <fullName evidence="3">Uncharacterized protein</fullName>
    </submittedName>
</protein>
<keyword evidence="2" id="KW-1133">Transmembrane helix</keyword>
<organism evidence="3">
    <name type="scientific">Anguilla anguilla</name>
    <name type="common">European freshwater eel</name>
    <name type="synonym">Muraena anguilla</name>
    <dbReference type="NCBI Taxonomy" id="7936"/>
    <lineage>
        <taxon>Eukaryota</taxon>
        <taxon>Metazoa</taxon>
        <taxon>Chordata</taxon>
        <taxon>Craniata</taxon>
        <taxon>Vertebrata</taxon>
        <taxon>Euteleostomi</taxon>
        <taxon>Actinopterygii</taxon>
        <taxon>Neopterygii</taxon>
        <taxon>Teleostei</taxon>
        <taxon>Anguilliformes</taxon>
        <taxon>Anguillidae</taxon>
        <taxon>Anguilla</taxon>
    </lineage>
</organism>
<keyword evidence="2" id="KW-0472">Membrane</keyword>
<evidence type="ECO:0000313" key="3">
    <source>
        <dbReference type="EMBL" id="JAH95178.1"/>
    </source>
</evidence>
<accession>A0A0E9X0F2</accession>
<feature type="region of interest" description="Disordered" evidence="1">
    <location>
        <begin position="93"/>
        <end position="112"/>
    </location>
</feature>
<evidence type="ECO:0000256" key="1">
    <source>
        <dbReference type="SAM" id="MobiDB-lite"/>
    </source>
</evidence>
<proteinExistence type="predicted"/>
<feature type="transmembrane region" description="Helical" evidence="2">
    <location>
        <begin position="7"/>
        <end position="26"/>
    </location>
</feature>
<dbReference type="AlphaFoldDB" id="A0A0E9X0F2"/>
<dbReference type="EMBL" id="GBXM01013399">
    <property type="protein sequence ID" value="JAH95178.1"/>
    <property type="molecule type" value="Transcribed_RNA"/>
</dbReference>
<evidence type="ECO:0000256" key="2">
    <source>
        <dbReference type="SAM" id="Phobius"/>
    </source>
</evidence>
<keyword evidence="2" id="KW-0812">Transmembrane</keyword>
<name>A0A0E9X0F2_ANGAN</name>
<reference evidence="3" key="2">
    <citation type="journal article" date="2015" name="Fish Shellfish Immunol.">
        <title>Early steps in the European eel (Anguilla anguilla)-Vibrio vulnificus interaction in the gills: Role of the RtxA13 toxin.</title>
        <authorList>
            <person name="Callol A."/>
            <person name="Pajuelo D."/>
            <person name="Ebbesson L."/>
            <person name="Teles M."/>
            <person name="MacKenzie S."/>
            <person name="Amaro C."/>
        </authorList>
    </citation>
    <scope>NUCLEOTIDE SEQUENCE</scope>
</reference>
<reference evidence="3" key="1">
    <citation type="submission" date="2014-11" db="EMBL/GenBank/DDBJ databases">
        <authorList>
            <person name="Amaro Gonzalez C."/>
        </authorList>
    </citation>
    <scope>NUCLEOTIDE SEQUENCE</scope>
</reference>